<dbReference type="HAMAP" id="MF_01408">
    <property type="entry name" value="ThyX"/>
    <property type="match status" value="1"/>
</dbReference>
<evidence type="ECO:0000313" key="1">
    <source>
        <dbReference type="EMBL" id="AKL88219.1"/>
    </source>
</evidence>
<dbReference type="GO" id="GO:0050797">
    <property type="term" value="F:thymidylate synthase (FAD) activity"/>
    <property type="evidence" value="ECO:0007669"/>
    <property type="project" value="InterPro"/>
</dbReference>
<organism evidence="1 2">
    <name type="scientific">Gordonia phage GMA3</name>
    <dbReference type="NCBI Taxonomy" id="1647284"/>
    <lineage>
        <taxon>Viruses</taxon>
        <taxon>Duplodnaviria</taxon>
        <taxon>Heunggongvirae</taxon>
        <taxon>Uroviricota</taxon>
        <taxon>Caudoviricetes</taxon>
        <taxon>Gamtrevirus</taxon>
        <taxon>Gamtrevirus GMA3</taxon>
    </lineage>
</organism>
<dbReference type="GO" id="GO:0070402">
    <property type="term" value="F:NADPH binding"/>
    <property type="evidence" value="ECO:0007669"/>
    <property type="project" value="TreeGrafter"/>
</dbReference>
<name>A0A0K0NKV6_9CAUD</name>
<dbReference type="GO" id="GO:0050660">
    <property type="term" value="F:flavin adenine dinucleotide binding"/>
    <property type="evidence" value="ECO:0007669"/>
    <property type="project" value="InterPro"/>
</dbReference>
<reference evidence="1 2" key="1">
    <citation type="journal article" date="2015" name="PLoS ONE">
        <title>Lysis to Kill: Evaluation of the Lytic Abilities, and Genomics of Nine Bacteriophages Infective for Gordonia spp. and Their Potential Use in Activated Sludge Foam Biocontrol.</title>
        <authorList>
            <person name="Dyson Z.A."/>
            <person name="Tucci J."/>
            <person name="Seviour R.J."/>
            <person name="Petrovski S."/>
        </authorList>
    </citation>
    <scope>NUCLEOTIDE SEQUENCE [LARGE SCALE GENOMIC DNA]</scope>
</reference>
<dbReference type="GO" id="GO:0006231">
    <property type="term" value="P:dTMP biosynthetic process"/>
    <property type="evidence" value="ECO:0007669"/>
    <property type="project" value="InterPro"/>
</dbReference>
<dbReference type="OrthoDB" id="6961at10239"/>
<dbReference type="GO" id="GO:0004799">
    <property type="term" value="F:thymidylate synthase activity"/>
    <property type="evidence" value="ECO:0007669"/>
    <property type="project" value="TreeGrafter"/>
</dbReference>
<evidence type="ECO:0000313" key="2">
    <source>
        <dbReference type="Proteomes" id="UP000204451"/>
    </source>
</evidence>
<gene>
    <name evidence="1" type="ORF">GMA3_42</name>
</gene>
<dbReference type="EMBL" id="KR063279">
    <property type="protein sequence ID" value="AKL88219.1"/>
    <property type="molecule type" value="Genomic_DNA"/>
</dbReference>
<dbReference type="GeneID" id="26516913"/>
<sequence>MKPVTPSVVTIGATRPRIGNIEMFMDSGSSGYPNPSPAIVAEFAGRACYQSFKKTNPKTAKTHDYIRNIISQKHYSVIEHVSITFYITGVSRNFTHELVRHRHLSYSELSGRYVDPFEAGLGYINPPAGGVDLEETFKQSKNRYKAALSFFSIDKVIKGKKAREAARAYLPGSLETRIVVSGNLRSWMEFVSKRHHPAADAEMYRAAEMIYSELMFEFPEVFAPAVREIWDDQFSQAAPKE</sequence>
<proteinExistence type="inferred from homology"/>
<dbReference type="InterPro" id="IPR003669">
    <property type="entry name" value="Thymidylate_synthase_ThyX"/>
</dbReference>
<keyword evidence="2" id="KW-1185">Reference proteome</keyword>
<evidence type="ECO:0008006" key="3">
    <source>
        <dbReference type="Google" id="ProtNLM"/>
    </source>
</evidence>
<dbReference type="PROSITE" id="PS51331">
    <property type="entry name" value="THYX"/>
    <property type="match status" value="1"/>
</dbReference>
<dbReference type="NCBIfam" id="TIGR02170">
    <property type="entry name" value="thyX"/>
    <property type="match status" value="1"/>
</dbReference>
<dbReference type="PANTHER" id="PTHR34934:SF1">
    <property type="entry name" value="FLAVIN-DEPENDENT THYMIDYLATE SYNTHASE"/>
    <property type="match status" value="1"/>
</dbReference>
<dbReference type="SUPFAM" id="SSF69796">
    <property type="entry name" value="Thymidylate synthase-complementing protein Thy1"/>
    <property type="match status" value="1"/>
</dbReference>
<dbReference type="Gene3D" id="3.30.1360.170">
    <property type="match status" value="1"/>
</dbReference>
<dbReference type="InterPro" id="IPR036098">
    <property type="entry name" value="Thymidylate_synthase_ThyX_sf"/>
</dbReference>
<accession>A0A0K0NKV6</accession>
<protein>
    <recommendedName>
        <fullName evidence="3">Thymidylate synthase</fullName>
    </recommendedName>
</protein>
<dbReference type="KEGG" id="vg:26516913"/>
<dbReference type="RefSeq" id="YP_009188610.1">
    <property type="nucleotide sequence ID" value="NC_028668.1"/>
</dbReference>
<dbReference type="Proteomes" id="UP000204451">
    <property type="component" value="Segment"/>
</dbReference>
<dbReference type="Pfam" id="PF02511">
    <property type="entry name" value="Thy1"/>
    <property type="match status" value="1"/>
</dbReference>
<dbReference type="CDD" id="cd20175">
    <property type="entry name" value="ThyX"/>
    <property type="match status" value="1"/>
</dbReference>
<dbReference type="PANTHER" id="PTHR34934">
    <property type="entry name" value="FLAVIN-DEPENDENT THYMIDYLATE SYNTHASE"/>
    <property type="match status" value="1"/>
</dbReference>